<dbReference type="KEGG" id="ncs:NCAS_0B04290"/>
<feature type="region of interest" description="Disordered" evidence="1">
    <location>
        <begin position="242"/>
        <end position="315"/>
    </location>
</feature>
<dbReference type="SMART" id="SM00751">
    <property type="entry name" value="BSD"/>
    <property type="match status" value="1"/>
</dbReference>
<gene>
    <name evidence="3" type="primary">NCAS0B04290</name>
    <name evidence="3" type="ordered locus">NCAS_0B04290</name>
</gene>
<feature type="compositionally biased region" description="Polar residues" evidence="1">
    <location>
        <begin position="263"/>
        <end position="279"/>
    </location>
</feature>
<accession>G0VAI8</accession>
<keyword evidence="4" id="KW-1185">Reference proteome</keyword>
<dbReference type="GO" id="GO:0005737">
    <property type="term" value="C:cytoplasm"/>
    <property type="evidence" value="ECO:0007669"/>
    <property type="project" value="TreeGrafter"/>
</dbReference>
<dbReference type="InParanoid" id="G0VAI8"/>
<feature type="compositionally biased region" description="Polar residues" evidence="1">
    <location>
        <begin position="1"/>
        <end position="12"/>
    </location>
</feature>
<dbReference type="HOGENOM" id="CLU_064795_0_0_1"/>
<dbReference type="SUPFAM" id="SSF140383">
    <property type="entry name" value="BSD domain-like"/>
    <property type="match status" value="1"/>
</dbReference>
<dbReference type="FunCoup" id="G0VAI8">
    <property type="interactions" value="111"/>
</dbReference>
<proteinExistence type="predicted"/>
<dbReference type="EMBL" id="HE576753">
    <property type="protein sequence ID" value="CCC68513.1"/>
    <property type="molecule type" value="Genomic_DNA"/>
</dbReference>
<dbReference type="Gene3D" id="1.10.3970.10">
    <property type="entry name" value="BSD domain"/>
    <property type="match status" value="1"/>
</dbReference>
<sequence length="315" mass="35815">MDFFFSSQAQSTNKEESNDERNNPVVDAKVNDTFQVFEDGVNRTYELTREKLKDLVHENEDGIELNIPLDESTTEKANYYLKQLDNNLAHVENVASSYWGKFSVAGTGFLSSVSDTLGAQLKELAIIESGPESESEKAAETNKNIVAGNRTEAELKKLSNDKEIYLKNDIDISAEGKDLDIDGKTAEISKLLSNDKDLETLMNELVPHTIKYNDFWSIYFIEKGRILDMEEKRRNILQKTSMEVERDEEIGWDDDEEEEENESQQLEPTKNETTLSGTETPVIIEKEDALEFEAAANKKQENTKSSNNIDKDEDE</sequence>
<dbReference type="InterPro" id="IPR051494">
    <property type="entry name" value="BSD_domain-containing"/>
</dbReference>
<dbReference type="InterPro" id="IPR035925">
    <property type="entry name" value="BSD_dom_sf"/>
</dbReference>
<dbReference type="Pfam" id="PF03909">
    <property type="entry name" value="BSD"/>
    <property type="match status" value="1"/>
</dbReference>
<feature type="compositionally biased region" description="Acidic residues" evidence="1">
    <location>
        <begin position="245"/>
        <end position="262"/>
    </location>
</feature>
<reference key="2">
    <citation type="submission" date="2011-08" db="EMBL/GenBank/DDBJ databases">
        <title>Genome sequence of Naumovozyma castellii.</title>
        <authorList>
            <person name="Gordon J.L."/>
            <person name="Armisen D."/>
            <person name="Proux-Wera E."/>
            <person name="OhEigeartaigh S.S."/>
            <person name="Byrne K.P."/>
            <person name="Wolfe K.H."/>
        </authorList>
    </citation>
    <scope>NUCLEOTIDE SEQUENCE</scope>
    <source>
        <strain>Type strain:CBS 4309</strain>
    </source>
</reference>
<dbReference type="PROSITE" id="PS50858">
    <property type="entry name" value="BSD"/>
    <property type="match status" value="1"/>
</dbReference>
<dbReference type="PANTHER" id="PTHR16019">
    <property type="entry name" value="SYNAPSE-ASSOCIATED PROTEIN"/>
    <property type="match status" value="1"/>
</dbReference>
<dbReference type="OrthoDB" id="73788at2759"/>
<dbReference type="AlphaFoldDB" id="G0VAI8"/>
<feature type="compositionally biased region" description="Basic and acidic residues" evidence="1">
    <location>
        <begin position="13"/>
        <end position="22"/>
    </location>
</feature>
<reference evidence="3 4" key="1">
    <citation type="journal article" date="2011" name="Proc. Natl. Acad. Sci. U.S.A.">
        <title>Evolutionary erosion of yeast sex chromosomes by mating-type switching accidents.</title>
        <authorList>
            <person name="Gordon J.L."/>
            <person name="Armisen D."/>
            <person name="Proux-Wera E."/>
            <person name="Oheigeartaigh S.S."/>
            <person name="Byrne K.P."/>
            <person name="Wolfe K.H."/>
        </authorList>
    </citation>
    <scope>NUCLEOTIDE SEQUENCE [LARGE SCALE GENOMIC DNA]</scope>
    <source>
        <strain evidence="4">ATCC 76901 / BCRC 22586 / CBS 4309 / NBRC 1992 / NRRL Y-12630</strain>
    </source>
</reference>
<feature type="region of interest" description="Disordered" evidence="1">
    <location>
        <begin position="1"/>
        <end position="25"/>
    </location>
</feature>
<name>G0VAI8_NAUCA</name>
<dbReference type="Proteomes" id="UP000001640">
    <property type="component" value="Chromosome 2"/>
</dbReference>
<evidence type="ECO:0000256" key="1">
    <source>
        <dbReference type="SAM" id="MobiDB-lite"/>
    </source>
</evidence>
<organism evidence="3 4">
    <name type="scientific">Naumovozyma castellii</name>
    <name type="common">Yeast</name>
    <name type="synonym">Saccharomyces castellii</name>
    <dbReference type="NCBI Taxonomy" id="27288"/>
    <lineage>
        <taxon>Eukaryota</taxon>
        <taxon>Fungi</taxon>
        <taxon>Dikarya</taxon>
        <taxon>Ascomycota</taxon>
        <taxon>Saccharomycotina</taxon>
        <taxon>Saccharomycetes</taxon>
        <taxon>Saccharomycetales</taxon>
        <taxon>Saccharomycetaceae</taxon>
        <taxon>Naumovozyma</taxon>
    </lineage>
</organism>
<dbReference type="RefSeq" id="XP_003674886.1">
    <property type="nucleotide sequence ID" value="XM_003674838.1"/>
</dbReference>
<dbReference type="InterPro" id="IPR005607">
    <property type="entry name" value="BSD_dom"/>
</dbReference>
<dbReference type="OMA" id="LFWYRYF"/>
<protein>
    <recommendedName>
        <fullName evidence="2">BSD domain-containing protein</fullName>
    </recommendedName>
</protein>
<feature type="domain" description="BSD" evidence="2">
    <location>
        <begin position="175"/>
        <end position="227"/>
    </location>
</feature>
<dbReference type="eggNOG" id="KOG2690">
    <property type="taxonomic scope" value="Eukaryota"/>
</dbReference>
<dbReference type="PANTHER" id="PTHR16019:SF5">
    <property type="entry name" value="BSD DOMAIN-CONTAINING PROTEIN 1"/>
    <property type="match status" value="1"/>
</dbReference>
<dbReference type="GeneID" id="96902072"/>
<evidence type="ECO:0000313" key="4">
    <source>
        <dbReference type="Proteomes" id="UP000001640"/>
    </source>
</evidence>
<evidence type="ECO:0000313" key="3">
    <source>
        <dbReference type="EMBL" id="CCC68513.1"/>
    </source>
</evidence>
<evidence type="ECO:0000259" key="2">
    <source>
        <dbReference type="PROSITE" id="PS50858"/>
    </source>
</evidence>